<accession>A0A0A9CF51</accession>
<evidence type="ECO:0000256" key="1">
    <source>
        <dbReference type="SAM" id="MobiDB-lite"/>
    </source>
</evidence>
<protein>
    <submittedName>
        <fullName evidence="2">Uncharacterized protein</fullName>
    </submittedName>
</protein>
<sequence>MLLPLPLAAAATRKLLRAADGRWRRAGPQQHIPQGRETGNEELIIKS</sequence>
<reference evidence="2" key="1">
    <citation type="submission" date="2014-09" db="EMBL/GenBank/DDBJ databases">
        <authorList>
            <person name="Magalhaes I.L.F."/>
            <person name="Oliveira U."/>
            <person name="Santos F.R."/>
            <person name="Vidigal T.H.D.A."/>
            <person name="Brescovit A.D."/>
            <person name="Santos A.J."/>
        </authorList>
    </citation>
    <scope>NUCLEOTIDE SEQUENCE</scope>
    <source>
        <tissue evidence="2">Shoot tissue taken approximately 20 cm above the soil surface</tissue>
    </source>
</reference>
<organism evidence="2">
    <name type="scientific">Arundo donax</name>
    <name type="common">Giant reed</name>
    <name type="synonym">Donax arundinaceus</name>
    <dbReference type="NCBI Taxonomy" id="35708"/>
    <lineage>
        <taxon>Eukaryota</taxon>
        <taxon>Viridiplantae</taxon>
        <taxon>Streptophyta</taxon>
        <taxon>Embryophyta</taxon>
        <taxon>Tracheophyta</taxon>
        <taxon>Spermatophyta</taxon>
        <taxon>Magnoliopsida</taxon>
        <taxon>Liliopsida</taxon>
        <taxon>Poales</taxon>
        <taxon>Poaceae</taxon>
        <taxon>PACMAD clade</taxon>
        <taxon>Arundinoideae</taxon>
        <taxon>Arundineae</taxon>
        <taxon>Arundo</taxon>
    </lineage>
</organism>
<feature type="region of interest" description="Disordered" evidence="1">
    <location>
        <begin position="24"/>
        <end position="47"/>
    </location>
</feature>
<evidence type="ECO:0000313" key="2">
    <source>
        <dbReference type="EMBL" id="JAD72025.1"/>
    </source>
</evidence>
<proteinExistence type="predicted"/>
<reference evidence="2" key="2">
    <citation type="journal article" date="2015" name="Data Brief">
        <title>Shoot transcriptome of the giant reed, Arundo donax.</title>
        <authorList>
            <person name="Barrero R.A."/>
            <person name="Guerrero F.D."/>
            <person name="Moolhuijzen P."/>
            <person name="Goolsby J.A."/>
            <person name="Tidwell J."/>
            <person name="Bellgard S.E."/>
            <person name="Bellgard M.I."/>
        </authorList>
    </citation>
    <scope>NUCLEOTIDE SEQUENCE</scope>
    <source>
        <tissue evidence="2">Shoot tissue taken approximately 20 cm above the soil surface</tissue>
    </source>
</reference>
<name>A0A0A9CF51_ARUDO</name>
<dbReference type="EMBL" id="GBRH01225870">
    <property type="protein sequence ID" value="JAD72025.1"/>
    <property type="molecule type" value="Transcribed_RNA"/>
</dbReference>
<dbReference type="AlphaFoldDB" id="A0A0A9CF51"/>